<dbReference type="InterPro" id="IPR008844">
    <property type="entry name" value="Spore_GerAC-like"/>
</dbReference>
<name>A0ABX7LI54_9BACL</name>
<dbReference type="Proteomes" id="UP000663452">
    <property type="component" value="Chromosome"/>
</dbReference>
<evidence type="ECO:0000259" key="9">
    <source>
        <dbReference type="Pfam" id="PF25198"/>
    </source>
</evidence>
<comment type="subcellular location">
    <subcellularLocation>
        <location evidence="1">Membrane</location>
        <topology evidence="1">Lipid-anchor</topology>
    </subcellularLocation>
</comment>
<dbReference type="PANTHER" id="PTHR35789">
    <property type="entry name" value="SPORE GERMINATION PROTEIN B3"/>
    <property type="match status" value="1"/>
</dbReference>
<comment type="similarity">
    <text evidence="2">Belongs to the GerABKC lipoprotein family.</text>
</comment>
<evidence type="ECO:0000256" key="3">
    <source>
        <dbReference type="ARBA" id="ARBA00022544"/>
    </source>
</evidence>
<reference evidence="10 11" key="1">
    <citation type="submission" date="2021-02" db="EMBL/GenBank/DDBJ databases">
        <title>Paenibacillus tianjinensis sp. nov.</title>
        <authorList>
            <person name="Liu H."/>
        </authorList>
    </citation>
    <scope>NUCLEOTIDE SEQUENCE [LARGE SCALE GENOMIC DNA]</scope>
    <source>
        <strain evidence="10 11">TB2019</strain>
    </source>
</reference>
<evidence type="ECO:0000313" key="10">
    <source>
        <dbReference type="EMBL" id="QSF47691.1"/>
    </source>
</evidence>
<keyword evidence="11" id="KW-1185">Reference proteome</keyword>
<dbReference type="PANTHER" id="PTHR35789:SF1">
    <property type="entry name" value="SPORE GERMINATION PROTEIN B3"/>
    <property type="match status" value="1"/>
</dbReference>
<evidence type="ECO:0000256" key="5">
    <source>
        <dbReference type="ARBA" id="ARBA00023136"/>
    </source>
</evidence>
<dbReference type="InterPro" id="IPR046953">
    <property type="entry name" value="Spore_GerAC-like_C"/>
</dbReference>
<keyword evidence="5" id="KW-0472">Membrane</keyword>
<sequence>MRCFRFILLLSILVLLGTGCGNRTELNELGITAATGFDGGTGDWTVTFQIINPSALSNSSGASGAGGSQSPVHTFSTHGKTIREAVSVSNLENPRRLYFAHNNVVLIGKKTAEQGIEEILDTYYRNPDARETVRVVIVDGKARDFLKKLNPPEKIPGQALSEILQKNTQFASFYPSVTMHELALKITSDSAAAGVPTLAIKGEADVKMNSTDIFNQTSTKGKLKISGLSVFRKSKIIGEIHQQESLGIAWLTDQIKSTTLSTLDSQSRQSAIFIRKAKVKVTPVRNNNNFTLMVNAKVNGELLETLSKEDVTSLHGLEKLQIQAEELIESQMREGWNTVQRMKIDLIGVADKIHRKYPKEWAKIKNSWPGELADMNIEINVDVNIKRVGLLQNSFVDLLKSE</sequence>
<organism evidence="10 11">
    <name type="scientific">Paenibacillus tianjinensis</name>
    <dbReference type="NCBI Taxonomy" id="2810347"/>
    <lineage>
        <taxon>Bacteria</taxon>
        <taxon>Bacillati</taxon>
        <taxon>Bacillota</taxon>
        <taxon>Bacilli</taxon>
        <taxon>Bacillales</taxon>
        <taxon>Paenibacillaceae</taxon>
        <taxon>Paenibacillus</taxon>
    </lineage>
</organism>
<evidence type="ECO:0000256" key="6">
    <source>
        <dbReference type="ARBA" id="ARBA00023139"/>
    </source>
</evidence>
<proteinExistence type="inferred from homology"/>
<keyword evidence="7" id="KW-0449">Lipoprotein</keyword>
<evidence type="ECO:0000256" key="2">
    <source>
        <dbReference type="ARBA" id="ARBA00007886"/>
    </source>
</evidence>
<dbReference type="EMBL" id="CP070969">
    <property type="protein sequence ID" value="QSF47691.1"/>
    <property type="molecule type" value="Genomic_DNA"/>
</dbReference>
<gene>
    <name evidence="10" type="ORF">JRJ22_08685</name>
</gene>
<evidence type="ECO:0000259" key="8">
    <source>
        <dbReference type="Pfam" id="PF05504"/>
    </source>
</evidence>
<accession>A0ABX7LI54</accession>
<dbReference type="Pfam" id="PF05504">
    <property type="entry name" value="Spore_GerAC"/>
    <property type="match status" value="1"/>
</dbReference>
<evidence type="ECO:0000256" key="1">
    <source>
        <dbReference type="ARBA" id="ARBA00004635"/>
    </source>
</evidence>
<dbReference type="InterPro" id="IPR057336">
    <property type="entry name" value="GerAC_N"/>
</dbReference>
<dbReference type="NCBIfam" id="TIGR02887">
    <property type="entry name" value="spore_ger_x_C"/>
    <property type="match status" value="1"/>
</dbReference>
<dbReference type="Pfam" id="PF25198">
    <property type="entry name" value="Spore_GerAC_N"/>
    <property type="match status" value="1"/>
</dbReference>
<dbReference type="Gene3D" id="3.30.300.210">
    <property type="entry name" value="Nutrient germinant receptor protein C, domain 3"/>
    <property type="match status" value="1"/>
</dbReference>
<feature type="domain" description="Spore germination protein N-terminal" evidence="9">
    <location>
        <begin position="23"/>
        <end position="196"/>
    </location>
</feature>
<evidence type="ECO:0000313" key="11">
    <source>
        <dbReference type="Proteomes" id="UP000663452"/>
    </source>
</evidence>
<keyword evidence="3" id="KW-0309">Germination</keyword>
<evidence type="ECO:0000256" key="4">
    <source>
        <dbReference type="ARBA" id="ARBA00022729"/>
    </source>
</evidence>
<evidence type="ECO:0000256" key="7">
    <source>
        <dbReference type="ARBA" id="ARBA00023288"/>
    </source>
</evidence>
<dbReference type="InterPro" id="IPR038501">
    <property type="entry name" value="Spore_GerAC_C_sf"/>
</dbReference>
<feature type="domain" description="Spore germination GerAC-like C-terminal" evidence="8">
    <location>
        <begin position="226"/>
        <end position="389"/>
    </location>
</feature>
<keyword evidence="4" id="KW-0732">Signal</keyword>
<keyword evidence="6" id="KW-0564">Palmitate</keyword>
<dbReference type="RefSeq" id="WP_206105053.1">
    <property type="nucleotide sequence ID" value="NZ_CP070969.1"/>
</dbReference>
<dbReference type="PROSITE" id="PS51257">
    <property type="entry name" value="PROKAR_LIPOPROTEIN"/>
    <property type="match status" value="1"/>
</dbReference>
<protein>
    <submittedName>
        <fullName evidence="10">Ger(X)C family spore germination protein</fullName>
    </submittedName>
</protein>